<dbReference type="PANTHER" id="PTHR10443">
    <property type="entry name" value="MICROSOMAL DIPEPTIDASE"/>
    <property type="match status" value="1"/>
</dbReference>
<dbReference type="PANTHER" id="PTHR10443:SF12">
    <property type="entry name" value="DIPEPTIDASE"/>
    <property type="match status" value="1"/>
</dbReference>
<dbReference type="SUPFAM" id="SSF51556">
    <property type="entry name" value="Metallo-dependent hydrolases"/>
    <property type="match status" value="1"/>
</dbReference>
<dbReference type="Proteomes" id="UP000582213">
    <property type="component" value="Unassembled WGS sequence"/>
</dbReference>
<accession>A0A650CFX4</accession>
<sequence length="292" mass="33112">MRIIDLHEDFAYSHQIGIDVINGDIQSSIKLLKEFDPIIFASIFPHASKGFSLELLLDQIKFYYDLERKGHVKIVRSIEDLNKPGIKFLLSLEGLDSLRSNEDLYILKELHIYNIGLTWNYDNKFASSCFSKKDYGLTGEGEEIVKLANELGMLIDLAHAGKRTVVDVVSISKKPVIVSHTNVKKLKDHNRNLDDEEIELVVKTRGVIGISAIPYTLKEPTIQGMVESIKYIGESYGWEYVAIGTDFLGIKETPKGFENILSIKELAKAIEGHEDEVLWKDAYRVIVELIRS</sequence>
<dbReference type="GO" id="GO:0006508">
    <property type="term" value="P:proteolysis"/>
    <property type="evidence" value="ECO:0007669"/>
    <property type="project" value="InterPro"/>
</dbReference>
<dbReference type="AlphaFoldDB" id="A0A650CFX4"/>
<dbReference type="OrthoDB" id="26221at2157"/>
<keyword evidence="3" id="KW-1185">Reference proteome</keyword>
<dbReference type="InterPro" id="IPR032466">
    <property type="entry name" value="Metal_Hydrolase"/>
</dbReference>
<dbReference type="GeneID" id="42800670"/>
<dbReference type="Pfam" id="PF01244">
    <property type="entry name" value="Peptidase_M19"/>
    <property type="match status" value="1"/>
</dbReference>
<evidence type="ECO:0000313" key="4">
    <source>
        <dbReference type="Proteomes" id="UP000582213"/>
    </source>
</evidence>
<protein>
    <submittedName>
        <fullName evidence="1 2">Peptidase</fullName>
        <ecNumber evidence="1">3.4.13.19</ecNumber>
    </submittedName>
</protein>
<organism evidence="2 3">
    <name type="scientific">Sulfurisphaera ohwakuensis</name>
    <dbReference type="NCBI Taxonomy" id="69656"/>
    <lineage>
        <taxon>Archaea</taxon>
        <taxon>Thermoproteota</taxon>
        <taxon>Thermoprotei</taxon>
        <taxon>Sulfolobales</taxon>
        <taxon>Sulfolobaceae</taxon>
        <taxon>Sulfurisphaera</taxon>
    </lineage>
</organism>
<dbReference type="Gene3D" id="3.20.20.140">
    <property type="entry name" value="Metal-dependent hydrolases"/>
    <property type="match status" value="1"/>
</dbReference>
<dbReference type="EMBL" id="CP045484">
    <property type="protein sequence ID" value="QGR16693.1"/>
    <property type="molecule type" value="Genomic_DNA"/>
</dbReference>
<dbReference type="GO" id="GO:0070573">
    <property type="term" value="F:metallodipeptidase activity"/>
    <property type="evidence" value="ECO:0007669"/>
    <property type="project" value="InterPro"/>
</dbReference>
<reference evidence="2 3" key="1">
    <citation type="submission" date="2019-10" db="EMBL/GenBank/DDBJ databases">
        <title>Genome Sequences from Six Type Strain Members of the Archaeal Family Sulfolobaceae: Acidianus ambivalens, Acidianus infernus, Metallosphaera prunae, Stygiolobus azoricus, Sulfolobus metallicus, and Sulfurisphaera ohwakuensis.</title>
        <authorList>
            <person name="Counts J.A."/>
            <person name="Kelly R.M."/>
        </authorList>
    </citation>
    <scope>NUCLEOTIDE SEQUENCE [LARGE SCALE GENOMIC DNA]</scope>
    <source>
        <strain evidence="2 3">TA-1</strain>
    </source>
</reference>
<dbReference type="RefSeq" id="WP_156014248.1">
    <property type="nucleotide sequence ID" value="NZ_CP045484.1"/>
</dbReference>
<dbReference type="InterPro" id="IPR008257">
    <property type="entry name" value="Pept_M19"/>
</dbReference>
<reference evidence="1 4" key="2">
    <citation type="submission" date="2020-08" db="EMBL/GenBank/DDBJ databases">
        <title>Genomic Encyclopedia of Type Strains, Phase IV (KMG-IV): sequencing the most valuable type-strain genomes for metagenomic binning, comparative biology and taxonomic classification.</title>
        <authorList>
            <person name="Goeker M."/>
        </authorList>
    </citation>
    <scope>NUCLEOTIDE SEQUENCE [LARGE SCALE GENOMIC DNA]</scope>
    <source>
        <strain evidence="1 4">DSM 12421</strain>
    </source>
</reference>
<keyword evidence="1" id="KW-0645">Protease</keyword>
<dbReference type="Proteomes" id="UP000427373">
    <property type="component" value="Chromosome"/>
</dbReference>
<gene>
    <name evidence="2" type="ORF">D1869_05455</name>
    <name evidence="1" type="ORF">HNQ62_001877</name>
</gene>
<evidence type="ECO:0000313" key="2">
    <source>
        <dbReference type="EMBL" id="QGR16693.1"/>
    </source>
</evidence>
<dbReference type="KEGG" id="soh:D1869_05455"/>
<keyword evidence="1" id="KW-0378">Hydrolase</keyword>
<keyword evidence="1" id="KW-0224">Dipeptidase</keyword>
<evidence type="ECO:0000313" key="1">
    <source>
        <dbReference type="EMBL" id="MBB5254104.1"/>
    </source>
</evidence>
<name>A0A650CFX4_SULOH</name>
<proteinExistence type="predicted"/>
<dbReference type="EC" id="3.4.13.19" evidence="1"/>
<dbReference type="PROSITE" id="PS51365">
    <property type="entry name" value="RENAL_DIPEPTIDASE_2"/>
    <property type="match status" value="1"/>
</dbReference>
<dbReference type="EMBL" id="JACHFY010000010">
    <property type="protein sequence ID" value="MBB5254104.1"/>
    <property type="molecule type" value="Genomic_DNA"/>
</dbReference>
<evidence type="ECO:0000313" key="3">
    <source>
        <dbReference type="Proteomes" id="UP000427373"/>
    </source>
</evidence>